<keyword evidence="2" id="KW-1185">Reference proteome</keyword>
<proteinExistence type="predicted"/>
<evidence type="ECO:0000313" key="1">
    <source>
        <dbReference type="EMBL" id="ATD09981.1"/>
    </source>
</evidence>
<organism evidence="1 2">
    <name type="scientific">Pseudoalteromonas piscicida</name>
    <dbReference type="NCBI Taxonomy" id="43662"/>
    <lineage>
        <taxon>Bacteria</taxon>
        <taxon>Pseudomonadati</taxon>
        <taxon>Pseudomonadota</taxon>
        <taxon>Gammaproteobacteria</taxon>
        <taxon>Alteromonadales</taxon>
        <taxon>Pseudoalteromonadaceae</taxon>
        <taxon>Pseudoalteromonas</taxon>
    </lineage>
</organism>
<gene>
    <name evidence="1" type="ORF">PPIS_b0926</name>
</gene>
<sequence length="47" mass="5231">MVDASSPRDVLIGLQGFKSQTEKTVVLLKRVLEYMFFTETSLQPIGG</sequence>
<accession>A0ABM6NLT0</accession>
<name>A0ABM6NLT0_PSEO7</name>
<evidence type="ECO:0000313" key="2">
    <source>
        <dbReference type="Proteomes" id="UP000016521"/>
    </source>
</evidence>
<dbReference type="EMBL" id="CP011925">
    <property type="protein sequence ID" value="ATD09981.1"/>
    <property type="molecule type" value="Genomic_DNA"/>
</dbReference>
<dbReference type="Proteomes" id="UP000016521">
    <property type="component" value="Chromosome II"/>
</dbReference>
<reference evidence="1 2" key="1">
    <citation type="submission" date="2015-06" db="EMBL/GenBank/DDBJ databases">
        <authorList>
            <person name="Xie B.-B."/>
            <person name="Rong J.-C."/>
            <person name="Qin Q.-L."/>
            <person name="Zhang Y.-Z."/>
        </authorList>
    </citation>
    <scope>NUCLEOTIDE SEQUENCE [LARGE SCALE GENOMIC DNA]</scope>
    <source>
        <strain evidence="1 2">JCM 20779</strain>
    </source>
</reference>
<protein>
    <submittedName>
        <fullName evidence="1">Uncharacterized protein</fullName>
    </submittedName>
</protein>